<evidence type="ECO:0000256" key="1">
    <source>
        <dbReference type="SAM" id="Phobius"/>
    </source>
</evidence>
<keyword evidence="3" id="KW-1185">Reference proteome</keyword>
<protein>
    <submittedName>
        <fullName evidence="2">Uncharacterized protein</fullName>
    </submittedName>
</protein>
<dbReference type="Proteomes" id="UP001549110">
    <property type="component" value="Unassembled WGS sequence"/>
</dbReference>
<keyword evidence="1" id="KW-1133">Transmembrane helix</keyword>
<evidence type="ECO:0000313" key="2">
    <source>
        <dbReference type="EMBL" id="MET3525685.1"/>
    </source>
</evidence>
<keyword evidence="1" id="KW-0472">Membrane</keyword>
<reference evidence="2 3" key="1">
    <citation type="submission" date="2024-06" db="EMBL/GenBank/DDBJ databases">
        <title>Genomic Encyclopedia of Type Strains, Phase IV (KMG-IV): sequencing the most valuable type-strain genomes for metagenomic binning, comparative biology and taxonomic classification.</title>
        <authorList>
            <person name="Goeker M."/>
        </authorList>
    </citation>
    <scope>NUCLEOTIDE SEQUENCE [LARGE SCALE GENOMIC DNA]</scope>
    <source>
        <strain evidence="2 3">DSM 17809</strain>
    </source>
</reference>
<feature type="transmembrane region" description="Helical" evidence="1">
    <location>
        <begin position="15"/>
        <end position="34"/>
    </location>
</feature>
<dbReference type="EMBL" id="JBEPLU010000001">
    <property type="protein sequence ID" value="MET3525685.1"/>
    <property type="molecule type" value="Genomic_DNA"/>
</dbReference>
<accession>A0ABV2EF73</accession>
<proteinExistence type="predicted"/>
<gene>
    <name evidence="2" type="ORF">ABID41_000780</name>
</gene>
<organism evidence="2 3">
    <name type="scientific">Phenylobacterium koreense</name>
    <dbReference type="NCBI Taxonomy" id="266125"/>
    <lineage>
        <taxon>Bacteria</taxon>
        <taxon>Pseudomonadati</taxon>
        <taxon>Pseudomonadota</taxon>
        <taxon>Alphaproteobacteria</taxon>
        <taxon>Caulobacterales</taxon>
        <taxon>Caulobacteraceae</taxon>
        <taxon>Phenylobacterium</taxon>
    </lineage>
</organism>
<evidence type="ECO:0000313" key="3">
    <source>
        <dbReference type="Proteomes" id="UP001549110"/>
    </source>
</evidence>
<keyword evidence="1" id="KW-0812">Transmembrane</keyword>
<comment type="caution">
    <text evidence="2">The sequence shown here is derived from an EMBL/GenBank/DDBJ whole genome shotgun (WGS) entry which is preliminary data.</text>
</comment>
<name>A0ABV2EF73_9CAUL</name>
<sequence length="35" mass="3509">MTVLTNLGRIFDTTVSVAFVLISLSLAGATAAVGV</sequence>